<sequence length="396" mass="45607">MSLENHSAPGPAAGYTFQFERALYWLSRSPAGFVIGIETEDDVAIKHKDGMLTLEQNKHSIREKAEPFGDRSKDLWNTLSIWLSAVQNEELEIGKSRFFMVTNKALPDGLARQLSNAKTREEVDECIYALQSAAANPSDTIREFTEKVLATPSNRHLREIILNCELVDEEGGASGKKLRESTIAELPIPADFTKDAESILDELLGWVSRSSLALWQKREPAWISRDSFVNQFYAILDLRKRQKDRERAANLIPVYDEQIGREKGRDFVKQIYLVTDDHGRVDESIREFIQCNMEKTRLSVDGNITDQDWIDFEHSLRLRWVKISGREKRFGESRPEEDVGFKILTETTDEHRERLAGIETEQVYLTSGTYHRMADRLVVGWHPRFEELMKQEEGND</sequence>
<evidence type="ECO:0000313" key="2">
    <source>
        <dbReference type="EMBL" id="MBC2601252.1"/>
    </source>
</evidence>
<comment type="caution">
    <text evidence="2">The sequence shown here is derived from an EMBL/GenBank/DDBJ whole genome shotgun (WGS) entry which is preliminary data.</text>
</comment>
<dbReference type="AlphaFoldDB" id="A0A7X1E549"/>
<protein>
    <recommendedName>
        <fullName evidence="1">ABC-three component systems C-terminal domain-containing protein</fullName>
    </recommendedName>
</protein>
<gene>
    <name evidence="2" type="ORF">H5P30_05630</name>
</gene>
<proteinExistence type="predicted"/>
<name>A0A7X1E549_9BACT</name>
<evidence type="ECO:0000259" key="1">
    <source>
        <dbReference type="Pfam" id="PF20283"/>
    </source>
</evidence>
<dbReference type="InterPro" id="IPR046913">
    <property type="entry name" value="ABC-3C_CTD7"/>
</dbReference>
<keyword evidence="3" id="KW-1185">Reference proteome</keyword>
<accession>A0A7X1E549</accession>
<dbReference type="RefSeq" id="WP_185691974.1">
    <property type="nucleotide sequence ID" value="NZ_JACHVA010000051.1"/>
</dbReference>
<feature type="domain" description="ABC-three component systems C-terminal" evidence="1">
    <location>
        <begin position="267"/>
        <end position="388"/>
    </location>
</feature>
<reference evidence="2 3" key="1">
    <citation type="submission" date="2020-07" db="EMBL/GenBank/DDBJ databases">
        <authorList>
            <person name="Feng X."/>
        </authorList>
    </citation>
    <scope>NUCLEOTIDE SEQUENCE [LARGE SCALE GENOMIC DNA]</scope>
    <source>
        <strain evidence="2 3">JCM14086</strain>
    </source>
</reference>
<organism evidence="2 3">
    <name type="scientific">Puniceicoccus vermicola</name>
    <dbReference type="NCBI Taxonomy" id="388746"/>
    <lineage>
        <taxon>Bacteria</taxon>
        <taxon>Pseudomonadati</taxon>
        <taxon>Verrucomicrobiota</taxon>
        <taxon>Opitutia</taxon>
        <taxon>Puniceicoccales</taxon>
        <taxon>Puniceicoccaceae</taxon>
        <taxon>Puniceicoccus</taxon>
    </lineage>
</organism>
<dbReference type="Pfam" id="PF20283">
    <property type="entry name" value="CTD7"/>
    <property type="match status" value="1"/>
</dbReference>
<dbReference type="EMBL" id="JACHVA010000051">
    <property type="protein sequence ID" value="MBC2601252.1"/>
    <property type="molecule type" value="Genomic_DNA"/>
</dbReference>
<evidence type="ECO:0000313" key="3">
    <source>
        <dbReference type="Proteomes" id="UP000525652"/>
    </source>
</evidence>
<dbReference type="Proteomes" id="UP000525652">
    <property type="component" value="Unassembled WGS sequence"/>
</dbReference>